<organism evidence="3 4">
    <name type="scientific">Mycolicibacterium komossense</name>
    <dbReference type="NCBI Taxonomy" id="1779"/>
    <lineage>
        <taxon>Bacteria</taxon>
        <taxon>Bacillati</taxon>
        <taxon>Actinomycetota</taxon>
        <taxon>Actinomycetes</taxon>
        <taxon>Mycobacteriales</taxon>
        <taxon>Mycobacteriaceae</taxon>
        <taxon>Mycolicibacterium</taxon>
    </lineage>
</organism>
<dbReference type="Proteomes" id="UP001526201">
    <property type="component" value="Unassembled WGS sequence"/>
</dbReference>
<evidence type="ECO:0000313" key="3">
    <source>
        <dbReference type="EMBL" id="MCV7226009.1"/>
    </source>
</evidence>
<accession>A0ABT3C961</accession>
<keyword evidence="1" id="KW-1133">Transmembrane helix</keyword>
<evidence type="ECO:0000313" key="4">
    <source>
        <dbReference type="Proteomes" id="UP001526201"/>
    </source>
</evidence>
<feature type="transmembrane region" description="Helical" evidence="1">
    <location>
        <begin position="183"/>
        <end position="203"/>
    </location>
</feature>
<keyword evidence="4" id="KW-1185">Reference proteome</keyword>
<comment type="caution">
    <text evidence="3">The sequence shown here is derived from an EMBL/GenBank/DDBJ whole genome shotgun (WGS) entry which is preliminary data.</text>
</comment>
<feature type="transmembrane region" description="Helical" evidence="1">
    <location>
        <begin position="123"/>
        <end position="145"/>
    </location>
</feature>
<protein>
    <submittedName>
        <fullName evidence="3">Acyltransferase</fullName>
    </submittedName>
</protein>
<feature type="domain" description="Acyltransferase 3" evidence="2">
    <location>
        <begin position="7"/>
        <end position="341"/>
    </location>
</feature>
<keyword evidence="1" id="KW-0472">Membrane</keyword>
<feature type="transmembrane region" description="Helical" evidence="1">
    <location>
        <begin position="12"/>
        <end position="30"/>
    </location>
</feature>
<evidence type="ECO:0000259" key="2">
    <source>
        <dbReference type="Pfam" id="PF01757"/>
    </source>
</evidence>
<dbReference type="GO" id="GO:0016746">
    <property type="term" value="F:acyltransferase activity"/>
    <property type="evidence" value="ECO:0007669"/>
    <property type="project" value="UniProtKB-KW"/>
</dbReference>
<feature type="transmembrane region" description="Helical" evidence="1">
    <location>
        <begin position="251"/>
        <end position="275"/>
    </location>
</feature>
<feature type="transmembrane region" description="Helical" evidence="1">
    <location>
        <begin position="50"/>
        <end position="69"/>
    </location>
</feature>
<gene>
    <name evidence="3" type="ORF">H7J73_08180</name>
</gene>
<proteinExistence type="predicted"/>
<dbReference type="Pfam" id="PF01757">
    <property type="entry name" value="Acyl_transf_3"/>
    <property type="match status" value="1"/>
</dbReference>
<reference evidence="3 4" key="1">
    <citation type="journal article" date="2022" name="BMC Genomics">
        <title>Comparative genome analysis of mycobacteria focusing on tRNA and non-coding RNA.</title>
        <authorList>
            <person name="Behra P.R.K."/>
            <person name="Pettersson B.M.F."/>
            <person name="Ramesh M."/>
            <person name="Das S."/>
            <person name="Dasgupta S."/>
            <person name="Kirsebom L.A."/>
        </authorList>
    </citation>
    <scope>NUCLEOTIDE SEQUENCE [LARGE SCALE GENOMIC DNA]</scope>
    <source>
        <strain evidence="3 4">DSM 44078</strain>
    </source>
</reference>
<feature type="transmembrane region" description="Helical" evidence="1">
    <location>
        <begin position="90"/>
        <end position="111"/>
    </location>
</feature>
<dbReference type="RefSeq" id="WP_264066843.1">
    <property type="nucleotide sequence ID" value="NZ_JACKTY010000020.1"/>
</dbReference>
<feature type="transmembrane region" description="Helical" evidence="1">
    <location>
        <begin position="287"/>
        <end position="310"/>
    </location>
</feature>
<sequence>MARELSADFYRVVAVLIVVIGHWLVSAVTYRHGWFGNDYPLDVLPWTQWLTLIFQVVPVFFLVGGYSSAASFTRWRTDGGGATEWVRRRLGAILGPTTAYVLVVLAVVAVLSYGDVGRSPLAFGGWAVAMHLWFIPVYLVVLALTPLASAAHQRWGLAVPAVLALAVLAVDVVARIVPLPAFAAVNYMLCWAFVYQLGICWRAGVLRGRLAVTLATVAAVVVALLLTLHWYPVSMVGAPGATAQNNFPPTVALLAFATSQAGLLVAAAPAVTGWLRGSRLRGPLAAANTTVMALYLWQMIPVVVVALVGYPTGLLPQPPTGTAAWWLFRVVWVLILSVALAAELALLWLGRSVFERPLPTIGIPLPGWCAPVLLVVGACLAVPALARFAVYGFAPGGVFPTVYAVLYVVSVVLLSLTAARRAGRSR</sequence>
<keyword evidence="3" id="KW-0808">Transferase</keyword>
<evidence type="ECO:0000256" key="1">
    <source>
        <dbReference type="SAM" id="Phobius"/>
    </source>
</evidence>
<feature type="transmembrane region" description="Helical" evidence="1">
    <location>
        <begin position="210"/>
        <end position="231"/>
    </location>
</feature>
<name>A0ABT3C961_9MYCO</name>
<dbReference type="EMBL" id="JACKTY010000020">
    <property type="protein sequence ID" value="MCV7226009.1"/>
    <property type="molecule type" value="Genomic_DNA"/>
</dbReference>
<dbReference type="InterPro" id="IPR002656">
    <property type="entry name" value="Acyl_transf_3_dom"/>
</dbReference>
<feature type="transmembrane region" description="Helical" evidence="1">
    <location>
        <begin position="361"/>
        <end position="386"/>
    </location>
</feature>
<feature type="transmembrane region" description="Helical" evidence="1">
    <location>
        <begin position="330"/>
        <end position="349"/>
    </location>
</feature>
<keyword evidence="3" id="KW-0012">Acyltransferase</keyword>
<feature type="transmembrane region" description="Helical" evidence="1">
    <location>
        <begin position="157"/>
        <end position="177"/>
    </location>
</feature>
<keyword evidence="1" id="KW-0812">Transmembrane</keyword>
<feature type="transmembrane region" description="Helical" evidence="1">
    <location>
        <begin position="398"/>
        <end position="419"/>
    </location>
</feature>